<reference evidence="12 13" key="1">
    <citation type="journal article" date="2015" name="Genome Announc.">
        <title>Expanding the biotechnology potential of lactobacilli through comparative genomics of 213 strains and associated genera.</title>
        <authorList>
            <person name="Sun Z."/>
            <person name="Harris H.M."/>
            <person name="McCann A."/>
            <person name="Guo C."/>
            <person name="Argimon S."/>
            <person name="Zhang W."/>
            <person name="Yang X."/>
            <person name="Jeffery I.B."/>
            <person name="Cooney J.C."/>
            <person name="Kagawa T.F."/>
            <person name="Liu W."/>
            <person name="Song Y."/>
            <person name="Salvetti E."/>
            <person name="Wrobel A."/>
            <person name="Rasinkangas P."/>
            <person name="Parkhill J."/>
            <person name="Rea M.C."/>
            <person name="O'Sullivan O."/>
            <person name="Ritari J."/>
            <person name="Douillard F.P."/>
            <person name="Paul Ross R."/>
            <person name="Yang R."/>
            <person name="Briner A.E."/>
            <person name="Felis G.E."/>
            <person name="de Vos W.M."/>
            <person name="Barrangou R."/>
            <person name="Klaenhammer T.R."/>
            <person name="Caufield P.W."/>
            <person name="Cui Y."/>
            <person name="Zhang H."/>
            <person name="O'Toole P.W."/>
        </authorList>
    </citation>
    <scope>NUCLEOTIDE SEQUENCE [LARGE SCALE GENOMIC DNA]</scope>
    <source>
        <strain evidence="12 13">DSM 22697</strain>
    </source>
</reference>
<dbReference type="Proteomes" id="UP000050865">
    <property type="component" value="Unassembled WGS sequence"/>
</dbReference>
<dbReference type="STRING" id="1423730.FC75_GL000091"/>
<dbReference type="PANTHER" id="PTHR42795:SF1">
    <property type="entry name" value="ALANINE DEHYDROGENASE"/>
    <property type="match status" value="1"/>
</dbReference>
<feature type="active site" description="Proton donor/acceptor" evidence="7">
    <location>
        <position position="268"/>
    </location>
</feature>
<keyword evidence="5 6" id="KW-0520">NAD</keyword>
<keyword evidence="9" id="KW-0547">Nucleotide-binding</keyword>
<dbReference type="GO" id="GO:0000166">
    <property type="term" value="F:nucleotide binding"/>
    <property type="evidence" value="ECO:0007669"/>
    <property type="project" value="UniProtKB-KW"/>
</dbReference>
<evidence type="ECO:0000256" key="3">
    <source>
        <dbReference type="ARBA" id="ARBA00012897"/>
    </source>
</evidence>
<dbReference type="InterPro" id="IPR007886">
    <property type="entry name" value="AlaDH/PNT_N"/>
</dbReference>
<dbReference type="SUPFAM" id="SSF51735">
    <property type="entry name" value="NAD(P)-binding Rossmann-fold domains"/>
    <property type="match status" value="1"/>
</dbReference>
<evidence type="ECO:0000256" key="8">
    <source>
        <dbReference type="PIRSR" id="PIRSR000183-2"/>
    </source>
</evidence>
<feature type="binding site" evidence="9">
    <location>
        <position position="132"/>
    </location>
    <ligand>
        <name>NAD(+)</name>
        <dbReference type="ChEBI" id="CHEBI:57540"/>
    </ligand>
</feature>
<dbReference type="SMART" id="SM01002">
    <property type="entry name" value="AlaDh_PNT_C"/>
    <property type="match status" value="1"/>
</dbReference>
<dbReference type="UniPathway" id="UPA00527">
    <property type="reaction ID" value="UER00585"/>
</dbReference>
<feature type="active site" description="Proton donor/acceptor" evidence="7">
    <location>
        <position position="94"/>
    </location>
</feature>
<dbReference type="CDD" id="cd05305">
    <property type="entry name" value="L-AlaDH"/>
    <property type="match status" value="1"/>
</dbReference>
<comment type="pathway">
    <text evidence="1">Amino-acid degradation; L-alanine degradation via dehydrogenase pathway; NH(3) and pyruvate from L-alanine: step 1/1.</text>
</comment>
<evidence type="ECO:0000256" key="5">
    <source>
        <dbReference type="ARBA" id="ARBA00023027"/>
    </source>
</evidence>
<dbReference type="Pfam" id="PF01262">
    <property type="entry name" value="AlaDh_PNT_C"/>
    <property type="match status" value="1"/>
</dbReference>
<dbReference type="InterPro" id="IPR008141">
    <property type="entry name" value="Ala_DH"/>
</dbReference>
<dbReference type="PIRSF" id="PIRSF000183">
    <property type="entry name" value="Alanine_dh"/>
    <property type="match status" value="1"/>
</dbReference>
<proteinExistence type="inferred from homology"/>
<dbReference type="GO" id="GO:0000286">
    <property type="term" value="F:alanine dehydrogenase activity"/>
    <property type="evidence" value="ECO:0007669"/>
    <property type="project" value="UniProtKB-UniRule"/>
</dbReference>
<accession>A0A0R2F5K5</accession>
<evidence type="ECO:0000256" key="9">
    <source>
        <dbReference type="PIRSR" id="PIRSR000183-3"/>
    </source>
</evidence>
<name>A0A0R2F5K5_9LACO</name>
<dbReference type="Pfam" id="PF05222">
    <property type="entry name" value="AlaDh_PNT_N"/>
    <property type="match status" value="1"/>
</dbReference>
<dbReference type="SMART" id="SM01003">
    <property type="entry name" value="AlaDh_PNT_N"/>
    <property type="match status" value="1"/>
</dbReference>
<dbReference type="RefSeq" id="WP_056989791.1">
    <property type="nucleotide sequence ID" value="NZ_AYZJ01000067.1"/>
</dbReference>
<comment type="catalytic activity">
    <reaction evidence="6">
        <text>L-alanine + NAD(+) + H2O = pyruvate + NH4(+) + NADH + H(+)</text>
        <dbReference type="Rhea" id="RHEA:18405"/>
        <dbReference type="ChEBI" id="CHEBI:15361"/>
        <dbReference type="ChEBI" id="CHEBI:15377"/>
        <dbReference type="ChEBI" id="CHEBI:15378"/>
        <dbReference type="ChEBI" id="CHEBI:28938"/>
        <dbReference type="ChEBI" id="CHEBI:57540"/>
        <dbReference type="ChEBI" id="CHEBI:57945"/>
        <dbReference type="ChEBI" id="CHEBI:57972"/>
        <dbReference type="EC" id="1.4.1.1"/>
    </reaction>
</comment>
<dbReference type="GO" id="GO:0005886">
    <property type="term" value="C:plasma membrane"/>
    <property type="evidence" value="ECO:0007669"/>
    <property type="project" value="TreeGrafter"/>
</dbReference>
<dbReference type="PROSITE" id="PS00837">
    <property type="entry name" value="ALADH_PNT_2"/>
    <property type="match status" value="1"/>
</dbReference>
<dbReference type="EMBL" id="AYZJ01000067">
    <property type="protein sequence ID" value="KRN20759.1"/>
    <property type="molecule type" value="Genomic_DNA"/>
</dbReference>
<keyword evidence="4 6" id="KW-0560">Oxidoreductase</keyword>
<feature type="binding site" evidence="9">
    <location>
        <begin position="237"/>
        <end position="238"/>
    </location>
    <ligand>
        <name>NAD(+)</name>
        <dbReference type="ChEBI" id="CHEBI:57540"/>
    </ligand>
</feature>
<gene>
    <name evidence="12" type="ORF">FC75_GL000091</name>
</gene>
<dbReference type="PANTHER" id="PTHR42795">
    <property type="entry name" value="ALANINE DEHYDROGENASE"/>
    <property type="match status" value="1"/>
</dbReference>
<dbReference type="InterPro" id="IPR036291">
    <property type="entry name" value="NAD(P)-bd_dom_sf"/>
</dbReference>
<organism evidence="12 13">
    <name type="scientific">Lacticaseibacillus camelliae DSM 22697 = JCM 13995</name>
    <dbReference type="NCBI Taxonomy" id="1423730"/>
    <lineage>
        <taxon>Bacteria</taxon>
        <taxon>Bacillati</taxon>
        <taxon>Bacillota</taxon>
        <taxon>Bacilli</taxon>
        <taxon>Lactobacillales</taxon>
        <taxon>Lactobacillaceae</taxon>
        <taxon>Lacticaseibacillus</taxon>
    </lineage>
</organism>
<feature type="domain" description="Alanine dehydrogenase/pyridine nucleotide transhydrogenase NAD(H)-binding" evidence="10">
    <location>
        <begin position="147"/>
        <end position="296"/>
    </location>
</feature>
<dbReference type="SUPFAM" id="SSF52283">
    <property type="entry name" value="Formate/glycerate dehydrogenase catalytic domain-like"/>
    <property type="match status" value="1"/>
</dbReference>
<feature type="binding site" evidence="8">
    <location>
        <position position="73"/>
    </location>
    <ligand>
        <name>substrate</name>
    </ligand>
</feature>
<comment type="similarity">
    <text evidence="2 6">Belongs to the AlaDH/PNT family.</text>
</comment>
<feature type="binding site" evidence="9">
    <location>
        <begin position="265"/>
        <end position="268"/>
    </location>
    <ligand>
        <name>NAD(+)</name>
        <dbReference type="ChEBI" id="CHEBI:57540"/>
    </ligand>
</feature>
<evidence type="ECO:0000256" key="7">
    <source>
        <dbReference type="PIRSR" id="PIRSR000183-1"/>
    </source>
</evidence>
<evidence type="ECO:0000259" key="11">
    <source>
        <dbReference type="SMART" id="SM01003"/>
    </source>
</evidence>
<comment type="caution">
    <text evidence="12">The sequence shown here is derived from an EMBL/GenBank/DDBJ whole genome shotgun (WGS) entry which is preliminary data.</text>
</comment>
<dbReference type="Gene3D" id="3.40.50.720">
    <property type="entry name" value="NAD(P)-binding Rossmann-like Domain"/>
    <property type="match status" value="2"/>
</dbReference>
<dbReference type="PATRIC" id="fig|1423730.4.peg.96"/>
<feature type="binding site" evidence="8">
    <location>
        <position position="15"/>
    </location>
    <ligand>
        <name>substrate</name>
    </ligand>
</feature>
<dbReference type="InterPro" id="IPR008143">
    <property type="entry name" value="Ala_DH/PNT_CS2"/>
</dbReference>
<keyword evidence="13" id="KW-1185">Reference proteome</keyword>
<evidence type="ECO:0000256" key="4">
    <source>
        <dbReference type="ARBA" id="ARBA00023002"/>
    </source>
</evidence>
<dbReference type="AlphaFoldDB" id="A0A0R2F5K5"/>
<feature type="binding site" evidence="9">
    <location>
        <position position="218"/>
    </location>
    <ligand>
        <name>NAD(+)</name>
        <dbReference type="ChEBI" id="CHEBI:57540"/>
    </ligand>
</feature>
<feature type="binding site" evidence="9">
    <location>
        <position position="196"/>
    </location>
    <ligand>
        <name>NAD(+)</name>
        <dbReference type="ChEBI" id="CHEBI:57540"/>
    </ligand>
</feature>
<feature type="domain" description="Alanine dehydrogenase/pyridine nucleotide transhydrogenase N-terminal" evidence="11">
    <location>
        <begin position="4"/>
        <end position="135"/>
    </location>
</feature>
<evidence type="ECO:0000313" key="13">
    <source>
        <dbReference type="Proteomes" id="UP000050865"/>
    </source>
</evidence>
<protein>
    <recommendedName>
        <fullName evidence="3 6">Alanine dehydrogenase</fullName>
        <ecNumber evidence="3 6">1.4.1.1</ecNumber>
    </recommendedName>
</protein>
<dbReference type="FunFam" id="3.40.50.720:FF:000049">
    <property type="entry name" value="Alanine dehydrogenase"/>
    <property type="match status" value="1"/>
</dbReference>
<evidence type="ECO:0000256" key="6">
    <source>
        <dbReference type="PIRNR" id="PIRNR000183"/>
    </source>
</evidence>
<evidence type="ECO:0000313" key="12">
    <source>
        <dbReference type="EMBL" id="KRN20759.1"/>
    </source>
</evidence>
<dbReference type="InterPro" id="IPR007698">
    <property type="entry name" value="AlaDH/PNT_NAD(H)-bd"/>
</dbReference>
<dbReference type="GO" id="GO:0042853">
    <property type="term" value="P:L-alanine catabolic process"/>
    <property type="evidence" value="ECO:0007669"/>
    <property type="project" value="UniProtKB-UniPathway"/>
</dbReference>
<sequence length="369" mass="38053">MKIGIPKELKNNENRVALTPSGVQSFVAAGHPVAVEHDAGFAAGYADEAYEAAGATMTDASTTWAAEMVIKVKEPLPAEYHFFRQGLILYTYLHLAANRELTLALLKAGVTGIGYETMVGPADDLPALAPMSQVAGRMAVLVGAECLQNQNGGKGILLTSVPGVPKAHVVVIGGGVVGENAARTALGLGARVTVMDINAHVLAKLDTDFDGQIETLFSTPANLSAILPTADLAIGAVLIPGAKAPKIVTEEMVASMQPGSVVVDIPIDQGGIFATSDHATDFDHPTYVKHGVIHYAVANIPGAVPRTATEALTAVTTPAGLKIASLGLAKAAKADNMVFTGINTYQGALVEHAVAQSLDLAEAGLAERL</sequence>
<dbReference type="EC" id="1.4.1.1" evidence="3 6"/>
<evidence type="ECO:0000256" key="2">
    <source>
        <dbReference type="ARBA" id="ARBA00005689"/>
    </source>
</evidence>
<evidence type="ECO:0000259" key="10">
    <source>
        <dbReference type="SMART" id="SM01002"/>
    </source>
</evidence>
<evidence type="ECO:0000256" key="1">
    <source>
        <dbReference type="ARBA" id="ARBA00005206"/>
    </source>
</evidence>
<dbReference type="NCBIfam" id="TIGR00518">
    <property type="entry name" value="alaDH"/>
    <property type="match status" value="1"/>
</dbReference>